<protein>
    <recommendedName>
        <fullName evidence="3">Rha family transcriptional regulator</fullName>
    </recommendedName>
</protein>
<gene>
    <name evidence="1" type="ORF">E2566_03800</name>
</gene>
<sequence>MSQQVVIFNDEFSLSSYEFLTKVINPAREEAGENPVSNKDFINRVKDELDLKEENFLLLDTGASGRKASHTILNGDQLLLVGMRESKAVRRKVLDYIRRIEKDKQLLEDQKKRAAIQSANRRGVTWGDYCKTYGLPAQKLMTALLQHRGLFRKNSISNEWSVNPKYSDCFRIIKPSDQKFSAGGYNFRFNAKGLEVFGKPEKVDKMRGILIAFTGTDQQKQEHLLKLAQSGKVEGI</sequence>
<accession>A0ABX6KZ65</accession>
<dbReference type="Proteomes" id="UP000502681">
    <property type="component" value="Chromosome"/>
</dbReference>
<name>A0ABX6KZ65_9GAMM</name>
<dbReference type="RefSeq" id="WP_107167840.1">
    <property type="nucleotide sequence ID" value="NZ_CP038498.1"/>
</dbReference>
<organism evidence="1 2">
    <name type="scientific">Pectobacterium punjabense</name>
    <dbReference type="NCBI Taxonomy" id="2108399"/>
    <lineage>
        <taxon>Bacteria</taxon>
        <taxon>Pseudomonadati</taxon>
        <taxon>Pseudomonadota</taxon>
        <taxon>Gammaproteobacteria</taxon>
        <taxon>Enterobacterales</taxon>
        <taxon>Pectobacteriaceae</taxon>
        <taxon>Pectobacterium</taxon>
    </lineage>
</organism>
<evidence type="ECO:0000313" key="2">
    <source>
        <dbReference type="Proteomes" id="UP000502681"/>
    </source>
</evidence>
<reference evidence="1 2" key="1">
    <citation type="submission" date="2019-04" db="EMBL/GenBank/DDBJ databases">
        <title>Whole Genome Sequencing of Pectobacterium punjabense SS95.</title>
        <authorList>
            <person name="Sarfraz S."/>
            <person name="Oulghazi S."/>
            <person name="Roques C."/>
            <person name="Vandecasteele C."/>
            <person name="Faure D."/>
        </authorList>
    </citation>
    <scope>NUCLEOTIDE SEQUENCE [LARGE SCALE GENOMIC DNA]</scope>
    <source>
        <strain evidence="1 2">SS95</strain>
    </source>
</reference>
<evidence type="ECO:0000313" key="1">
    <source>
        <dbReference type="EMBL" id="QJA19116.1"/>
    </source>
</evidence>
<dbReference type="GeneID" id="90762060"/>
<proteinExistence type="predicted"/>
<dbReference type="EMBL" id="CP038498">
    <property type="protein sequence ID" value="QJA19116.1"/>
    <property type="molecule type" value="Genomic_DNA"/>
</dbReference>
<keyword evidence="2" id="KW-1185">Reference proteome</keyword>
<evidence type="ECO:0008006" key="3">
    <source>
        <dbReference type="Google" id="ProtNLM"/>
    </source>
</evidence>